<dbReference type="PANTHER" id="PTHR42865:SF7">
    <property type="entry name" value="PROTON_GLUTAMATE-ASPARTATE SYMPORTER"/>
    <property type="match status" value="1"/>
</dbReference>
<dbReference type="PROSITE" id="PS00714">
    <property type="entry name" value="NA_DICARBOXYL_SYMP_2"/>
    <property type="match status" value="1"/>
</dbReference>
<dbReference type="Proteomes" id="UP001205748">
    <property type="component" value="Unassembled WGS sequence"/>
</dbReference>
<feature type="transmembrane region" description="Helical" evidence="8">
    <location>
        <begin position="178"/>
        <end position="199"/>
    </location>
</feature>
<sequence length="408" mass="42262">MKLTTKILLGLIAGIILGLFLTGSPHIATDYIHPFGTLFLNLIKMIIVPLVLSSLVVGAASIGDPKKLGRIGGKTMLYYLATTCVAVIIGLILGNLFTPGAGLTIPIDASVEAVEAPSLTETLLNMVPTNPIAALVNGDMLQIIVFALSIGIAIAVLGEKGKPLYNFFDSLAEVMYKITGFIMTLAPYGVFALIVPVVATNGPSVLLPLIKVIAAVYIGAIIHSAVVYSSAVKLFAKMSPLRFFKGISQAATVAFSTSSSAGTLPVTLRNVQENLGVSESISSFVLPLGATINMDGTALYQGICALFVAQVYGLDLSLAQQLTIVLTATLASIGTAGVPGAGLVMLTMVLQSVNLPLEGIALLAGIDRILDMARTTVNIVGDASASVVVAASEGELVSIEDIEIAESY</sequence>
<feature type="transmembrane region" description="Helical" evidence="8">
    <location>
        <begin position="140"/>
        <end position="157"/>
    </location>
</feature>
<evidence type="ECO:0000256" key="4">
    <source>
        <dbReference type="ARBA" id="ARBA00022692"/>
    </source>
</evidence>
<feature type="transmembrane region" description="Helical" evidence="8">
    <location>
        <begin position="7"/>
        <end position="27"/>
    </location>
</feature>
<dbReference type="AlphaFoldDB" id="A0AAE3HI23"/>
<feature type="transmembrane region" description="Helical" evidence="8">
    <location>
        <begin position="39"/>
        <end position="63"/>
    </location>
</feature>
<keyword evidence="7 8" id="KW-0472">Membrane</keyword>
<keyword evidence="4 8" id="KW-0812">Transmembrane</keyword>
<proteinExistence type="predicted"/>
<keyword evidence="3" id="KW-1003">Cell membrane</keyword>
<dbReference type="GO" id="GO:0005886">
    <property type="term" value="C:plasma membrane"/>
    <property type="evidence" value="ECO:0007669"/>
    <property type="project" value="UniProtKB-SubCell"/>
</dbReference>
<evidence type="ECO:0000256" key="2">
    <source>
        <dbReference type="ARBA" id="ARBA00022448"/>
    </source>
</evidence>
<evidence type="ECO:0000256" key="5">
    <source>
        <dbReference type="ARBA" id="ARBA00022847"/>
    </source>
</evidence>
<accession>A0AAE3HI23</accession>
<keyword evidence="6 8" id="KW-1133">Transmembrane helix</keyword>
<keyword evidence="5" id="KW-0769">Symport</keyword>
<evidence type="ECO:0000313" key="10">
    <source>
        <dbReference type="Proteomes" id="UP001205748"/>
    </source>
</evidence>
<dbReference type="GO" id="GO:0006835">
    <property type="term" value="P:dicarboxylic acid transport"/>
    <property type="evidence" value="ECO:0007669"/>
    <property type="project" value="UniProtKB-ARBA"/>
</dbReference>
<reference evidence="9" key="1">
    <citation type="submission" date="2022-07" db="EMBL/GenBank/DDBJ databases">
        <title>Enhanced cultured diversity of the mouse gut microbiota enables custom-made synthetic communities.</title>
        <authorList>
            <person name="Afrizal A."/>
        </authorList>
    </citation>
    <scope>NUCLEOTIDE SEQUENCE</scope>
    <source>
        <strain evidence="9">DSM 28593</strain>
    </source>
</reference>
<dbReference type="Gene3D" id="1.10.3860.10">
    <property type="entry name" value="Sodium:dicarboxylate symporter"/>
    <property type="match status" value="1"/>
</dbReference>
<evidence type="ECO:0000256" key="8">
    <source>
        <dbReference type="SAM" id="Phobius"/>
    </source>
</evidence>
<protein>
    <submittedName>
        <fullName evidence="9">Dicarboxylate/amino acid:cation symporter</fullName>
    </submittedName>
</protein>
<evidence type="ECO:0000256" key="3">
    <source>
        <dbReference type="ARBA" id="ARBA00022475"/>
    </source>
</evidence>
<keyword evidence="10" id="KW-1185">Reference proteome</keyword>
<dbReference type="InterPro" id="IPR036458">
    <property type="entry name" value="Na:dicarbo_symporter_sf"/>
</dbReference>
<dbReference type="SUPFAM" id="SSF118215">
    <property type="entry name" value="Proton glutamate symport protein"/>
    <property type="match status" value="1"/>
</dbReference>
<comment type="caution">
    <text evidence="9">The sequence shown here is derived from an EMBL/GenBank/DDBJ whole genome shotgun (WGS) entry which is preliminary data.</text>
</comment>
<keyword evidence="2" id="KW-0813">Transport</keyword>
<feature type="transmembrane region" description="Helical" evidence="8">
    <location>
        <begin position="75"/>
        <end position="97"/>
    </location>
</feature>
<dbReference type="GO" id="GO:0015293">
    <property type="term" value="F:symporter activity"/>
    <property type="evidence" value="ECO:0007669"/>
    <property type="project" value="UniProtKB-KW"/>
</dbReference>
<dbReference type="RefSeq" id="WP_257530781.1">
    <property type="nucleotide sequence ID" value="NZ_JANKAS010000006.1"/>
</dbReference>
<dbReference type="PRINTS" id="PR00173">
    <property type="entry name" value="EDTRNSPORT"/>
</dbReference>
<organism evidence="9 10">
    <name type="scientific">Irregularibacter muris</name>
    <dbReference type="NCBI Taxonomy" id="1796619"/>
    <lineage>
        <taxon>Bacteria</taxon>
        <taxon>Bacillati</taxon>
        <taxon>Bacillota</taxon>
        <taxon>Clostridia</taxon>
        <taxon>Eubacteriales</taxon>
        <taxon>Eubacteriaceae</taxon>
        <taxon>Irregularibacter</taxon>
    </lineage>
</organism>
<dbReference type="InterPro" id="IPR018107">
    <property type="entry name" value="Na-dicarboxylate_symporter_CS"/>
</dbReference>
<gene>
    <name evidence="9" type="ORF">NSA47_08095</name>
</gene>
<dbReference type="FunFam" id="1.10.3860.10:FF:000001">
    <property type="entry name" value="C4-dicarboxylate transport protein"/>
    <property type="match status" value="1"/>
</dbReference>
<dbReference type="EMBL" id="JANKAS010000006">
    <property type="protein sequence ID" value="MCR1898943.1"/>
    <property type="molecule type" value="Genomic_DNA"/>
</dbReference>
<evidence type="ECO:0000313" key="9">
    <source>
        <dbReference type="EMBL" id="MCR1898943.1"/>
    </source>
</evidence>
<dbReference type="Pfam" id="PF00375">
    <property type="entry name" value="SDF"/>
    <property type="match status" value="1"/>
</dbReference>
<evidence type="ECO:0000256" key="6">
    <source>
        <dbReference type="ARBA" id="ARBA00022989"/>
    </source>
</evidence>
<name>A0AAE3HI23_9FIRM</name>
<dbReference type="PANTHER" id="PTHR42865">
    <property type="entry name" value="PROTON/GLUTAMATE-ASPARTATE SYMPORTER"/>
    <property type="match status" value="1"/>
</dbReference>
<dbReference type="InterPro" id="IPR001991">
    <property type="entry name" value="Na-dicarboxylate_symporter"/>
</dbReference>
<feature type="transmembrane region" description="Helical" evidence="8">
    <location>
        <begin position="205"/>
        <end position="228"/>
    </location>
</feature>
<evidence type="ECO:0000256" key="1">
    <source>
        <dbReference type="ARBA" id="ARBA00004651"/>
    </source>
</evidence>
<comment type="subcellular location">
    <subcellularLocation>
        <location evidence="1">Cell membrane</location>
        <topology evidence="1">Multi-pass membrane protein</topology>
    </subcellularLocation>
</comment>
<evidence type="ECO:0000256" key="7">
    <source>
        <dbReference type="ARBA" id="ARBA00023136"/>
    </source>
</evidence>